<accession>A0AAV3QWK4</accession>
<organism evidence="2 3">
    <name type="scientific">Lithospermum erythrorhizon</name>
    <name type="common">Purple gromwell</name>
    <name type="synonym">Lithospermum officinale var. erythrorhizon</name>
    <dbReference type="NCBI Taxonomy" id="34254"/>
    <lineage>
        <taxon>Eukaryota</taxon>
        <taxon>Viridiplantae</taxon>
        <taxon>Streptophyta</taxon>
        <taxon>Embryophyta</taxon>
        <taxon>Tracheophyta</taxon>
        <taxon>Spermatophyta</taxon>
        <taxon>Magnoliopsida</taxon>
        <taxon>eudicotyledons</taxon>
        <taxon>Gunneridae</taxon>
        <taxon>Pentapetalae</taxon>
        <taxon>asterids</taxon>
        <taxon>lamiids</taxon>
        <taxon>Boraginales</taxon>
        <taxon>Boraginaceae</taxon>
        <taxon>Boraginoideae</taxon>
        <taxon>Lithospermeae</taxon>
        <taxon>Lithospermum</taxon>
    </lineage>
</organism>
<dbReference type="AlphaFoldDB" id="A0AAV3QWK4"/>
<keyword evidence="3" id="KW-1185">Reference proteome</keyword>
<keyword evidence="1" id="KW-1133">Transmembrane helix</keyword>
<proteinExistence type="predicted"/>
<evidence type="ECO:0000313" key="2">
    <source>
        <dbReference type="EMBL" id="GAA0168419.1"/>
    </source>
</evidence>
<protein>
    <submittedName>
        <fullName evidence="2">Uncharacterized protein</fullName>
    </submittedName>
</protein>
<feature type="transmembrane region" description="Helical" evidence="1">
    <location>
        <begin position="198"/>
        <end position="216"/>
    </location>
</feature>
<keyword evidence="1" id="KW-0472">Membrane</keyword>
<keyword evidence="1" id="KW-0812">Transmembrane</keyword>
<evidence type="ECO:0000313" key="3">
    <source>
        <dbReference type="Proteomes" id="UP001454036"/>
    </source>
</evidence>
<dbReference type="Proteomes" id="UP001454036">
    <property type="component" value="Unassembled WGS sequence"/>
</dbReference>
<gene>
    <name evidence="2" type="ORF">LIER_23140</name>
</gene>
<feature type="transmembrane region" description="Helical" evidence="1">
    <location>
        <begin position="222"/>
        <end position="242"/>
    </location>
</feature>
<dbReference type="PANTHER" id="PTHR36743">
    <property type="entry name" value="OS04G0495300 PROTEIN"/>
    <property type="match status" value="1"/>
</dbReference>
<evidence type="ECO:0000256" key="1">
    <source>
        <dbReference type="SAM" id="Phobius"/>
    </source>
</evidence>
<comment type="caution">
    <text evidence="2">The sequence shown here is derived from an EMBL/GenBank/DDBJ whole genome shotgun (WGS) entry which is preliminary data.</text>
</comment>
<reference evidence="2 3" key="1">
    <citation type="submission" date="2024-01" db="EMBL/GenBank/DDBJ databases">
        <title>The complete chloroplast genome sequence of Lithospermum erythrorhizon: insights into the phylogenetic relationship among Boraginaceae species and the maternal lineages of purple gromwells.</title>
        <authorList>
            <person name="Okada T."/>
            <person name="Watanabe K."/>
        </authorList>
    </citation>
    <scope>NUCLEOTIDE SEQUENCE [LARGE SCALE GENOMIC DNA]</scope>
</reference>
<name>A0AAV3QWK4_LITER</name>
<dbReference type="PANTHER" id="PTHR36743:SF1">
    <property type="entry name" value="OS04G0495300 PROTEIN"/>
    <property type="match status" value="1"/>
</dbReference>
<sequence>MGISPSKKVSQTLSNSPEFNPSCDSVFNDSLSNTQYAFSGIKPYQLLSATQTLHHLLFTSIPIISKWVPTPPDRAQVDRAYEIVIGLRRPGPVQEEGEGIGECLDKLDKWVPTPPDRAQLGLRRPGPVQEEGEGIGECLDKLDKWVPTSPDRAYKKVVGLPGPGPIKEEGECLDREEFRVFALEVFSNVVVLKVRSEVLKMVPIGVVGIGGVGVVAKANGAVLGAVIGSYVIGVATTVYLGLGV</sequence>
<dbReference type="EMBL" id="BAABME010006463">
    <property type="protein sequence ID" value="GAA0168419.1"/>
    <property type="molecule type" value="Genomic_DNA"/>
</dbReference>